<dbReference type="EMBL" id="AVCK01000055">
    <property type="protein sequence ID" value="KFN42093.1"/>
    <property type="molecule type" value="Genomic_DNA"/>
</dbReference>
<dbReference type="AlphaFoldDB" id="A0A091APK0"/>
<feature type="chain" id="PRO_5001868821" evidence="1">
    <location>
        <begin position="26"/>
        <end position="161"/>
    </location>
</feature>
<sequence length="161" mass="17253">MNAAKHAFHAAAALLLLAAAGIAQAQSPGHPCAATEDPEARLACYDAAFPPVASAAGLDDAKREQARRDFGLSTVQKREMASEGERDATPERIEAIVASVSRRGNGQRLVTLDNEQIWLITEVTEKGQLKAGDAVVVRRGVVGNFLMRTPGRVTLRVRRVL</sequence>
<name>A0A091APK0_9GAMM</name>
<proteinExistence type="predicted"/>
<dbReference type="RefSeq" id="WP_034214793.1">
    <property type="nucleotide sequence ID" value="NZ_AVCK01000055.1"/>
</dbReference>
<dbReference type="eggNOG" id="ENOG50302K6">
    <property type="taxonomic scope" value="Bacteria"/>
</dbReference>
<feature type="signal peptide" evidence="1">
    <location>
        <begin position="1"/>
        <end position="25"/>
    </location>
</feature>
<dbReference type="Proteomes" id="UP000029393">
    <property type="component" value="Unassembled WGS sequence"/>
</dbReference>
<dbReference type="STRING" id="1384056.N787_04800"/>
<gene>
    <name evidence="2" type="ORF">N787_04800</name>
</gene>
<dbReference type="PATRIC" id="fig|1384056.3.peg.2482"/>
<organism evidence="2 3">
    <name type="scientific">Arenimonas metalli CF5-1</name>
    <dbReference type="NCBI Taxonomy" id="1384056"/>
    <lineage>
        <taxon>Bacteria</taxon>
        <taxon>Pseudomonadati</taxon>
        <taxon>Pseudomonadota</taxon>
        <taxon>Gammaproteobacteria</taxon>
        <taxon>Lysobacterales</taxon>
        <taxon>Lysobacteraceae</taxon>
        <taxon>Arenimonas</taxon>
    </lineage>
</organism>
<evidence type="ECO:0000256" key="1">
    <source>
        <dbReference type="SAM" id="SignalP"/>
    </source>
</evidence>
<comment type="caution">
    <text evidence="2">The sequence shown here is derived from an EMBL/GenBank/DDBJ whole genome shotgun (WGS) entry which is preliminary data.</text>
</comment>
<keyword evidence="1" id="KW-0732">Signal</keyword>
<evidence type="ECO:0000313" key="3">
    <source>
        <dbReference type="Proteomes" id="UP000029393"/>
    </source>
</evidence>
<reference evidence="2 3" key="1">
    <citation type="submission" date="2013-09" db="EMBL/GenBank/DDBJ databases">
        <title>Genome sequencing of Arenimonas metalli.</title>
        <authorList>
            <person name="Chen F."/>
            <person name="Wang G."/>
        </authorList>
    </citation>
    <scope>NUCLEOTIDE SEQUENCE [LARGE SCALE GENOMIC DNA]</scope>
    <source>
        <strain evidence="2 3">CF5-1</strain>
    </source>
</reference>
<dbReference type="OrthoDB" id="4750212at2"/>
<protein>
    <submittedName>
        <fullName evidence="2">Uncharacterized protein</fullName>
    </submittedName>
</protein>
<accession>A0A091APK0</accession>
<keyword evidence="3" id="KW-1185">Reference proteome</keyword>
<evidence type="ECO:0000313" key="2">
    <source>
        <dbReference type="EMBL" id="KFN42093.1"/>
    </source>
</evidence>